<evidence type="ECO:0000256" key="1">
    <source>
        <dbReference type="ARBA" id="ARBA00004442"/>
    </source>
</evidence>
<dbReference type="PROSITE" id="PS01068">
    <property type="entry name" value="OMPA_1"/>
    <property type="match status" value="1"/>
</dbReference>
<dbReference type="CDD" id="cd07185">
    <property type="entry name" value="OmpA_C-like"/>
    <property type="match status" value="1"/>
</dbReference>
<dbReference type="InterPro" id="IPR036737">
    <property type="entry name" value="OmpA-like_sf"/>
</dbReference>
<feature type="signal peptide" evidence="5">
    <location>
        <begin position="1"/>
        <end position="27"/>
    </location>
</feature>
<dbReference type="eggNOG" id="COG2885">
    <property type="taxonomic scope" value="Bacteria"/>
</dbReference>
<keyword evidence="8" id="KW-1185">Reference proteome</keyword>
<comment type="subcellular location">
    <subcellularLocation>
        <location evidence="1">Cell outer membrane</location>
    </subcellularLocation>
</comment>
<dbReference type="PANTHER" id="PTHR30329:SF21">
    <property type="entry name" value="LIPOPROTEIN YIAD-RELATED"/>
    <property type="match status" value="1"/>
</dbReference>
<dbReference type="InterPro" id="IPR006690">
    <property type="entry name" value="OMPA-like_CS"/>
</dbReference>
<name>S6AJW7_SULDS</name>
<dbReference type="KEGG" id="sdr:SCD_n01025"/>
<keyword evidence="3" id="KW-0998">Cell outer membrane</keyword>
<dbReference type="PROSITE" id="PS51123">
    <property type="entry name" value="OMPA_2"/>
    <property type="match status" value="1"/>
</dbReference>
<dbReference type="SUPFAM" id="SSF103088">
    <property type="entry name" value="OmpA-like"/>
    <property type="match status" value="1"/>
</dbReference>
<evidence type="ECO:0000256" key="2">
    <source>
        <dbReference type="ARBA" id="ARBA00023136"/>
    </source>
</evidence>
<evidence type="ECO:0000259" key="6">
    <source>
        <dbReference type="PROSITE" id="PS51123"/>
    </source>
</evidence>
<dbReference type="GO" id="GO:0009279">
    <property type="term" value="C:cell outer membrane"/>
    <property type="evidence" value="ECO:0007669"/>
    <property type="project" value="UniProtKB-SubCell"/>
</dbReference>
<evidence type="ECO:0000313" key="8">
    <source>
        <dbReference type="Proteomes" id="UP000015559"/>
    </source>
</evidence>
<dbReference type="Proteomes" id="UP000015559">
    <property type="component" value="Chromosome"/>
</dbReference>
<evidence type="ECO:0000256" key="5">
    <source>
        <dbReference type="SAM" id="SignalP"/>
    </source>
</evidence>
<dbReference type="OrthoDB" id="1149075at2"/>
<organism evidence="7 8">
    <name type="scientific">Sulfuricella denitrificans (strain DSM 22764 / NBRC 105220 / skB26)</name>
    <dbReference type="NCBI Taxonomy" id="1163617"/>
    <lineage>
        <taxon>Bacteria</taxon>
        <taxon>Pseudomonadati</taxon>
        <taxon>Pseudomonadota</taxon>
        <taxon>Betaproteobacteria</taxon>
        <taxon>Nitrosomonadales</taxon>
        <taxon>Sulfuricellaceae</taxon>
        <taxon>Sulfuricella</taxon>
    </lineage>
</organism>
<keyword evidence="2 4" id="KW-0472">Membrane</keyword>
<reference evidence="7 8" key="1">
    <citation type="journal article" date="2012" name="Appl. Environ. Microbiol.">
        <title>Draft genome sequence of a psychrotolerant sulfur-oxidizing bacterium, Sulfuricella denitrificans skB26, and proteomic insights into cold adaptation.</title>
        <authorList>
            <person name="Watanabe T."/>
            <person name="Kojima H."/>
            <person name="Fukui M."/>
        </authorList>
    </citation>
    <scope>NUCLEOTIDE SEQUENCE [LARGE SCALE GENOMIC DNA]</scope>
    <source>
        <strain evidence="8">skB26</strain>
    </source>
</reference>
<accession>S6AJW7</accession>
<proteinExistence type="predicted"/>
<dbReference type="PANTHER" id="PTHR30329">
    <property type="entry name" value="STATOR ELEMENT OF FLAGELLAR MOTOR COMPLEX"/>
    <property type="match status" value="1"/>
</dbReference>
<gene>
    <name evidence="7" type="ORF">SCD_n01025</name>
</gene>
<evidence type="ECO:0000313" key="7">
    <source>
        <dbReference type="EMBL" id="BAN34864.1"/>
    </source>
</evidence>
<dbReference type="HOGENOM" id="CLU_016890_5_0_4"/>
<feature type="domain" description="OmpA-like" evidence="6">
    <location>
        <begin position="95"/>
        <end position="227"/>
    </location>
</feature>
<dbReference type="Gene3D" id="3.30.1330.60">
    <property type="entry name" value="OmpA-like domain"/>
    <property type="match status" value="1"/>
</dbReference>
<protein>
    <submittedName>
        <fullName evidence="7">OmpA/MotB domain-containing protein</fullName>
    </submittedName>
</protein>
<feature type="chain" id="PRO_5004546095" evidence="5">
    <location>
        <begin position="28"/>
        <end position="230"/>
    </location>
</feature>
<evidence type="ECO:0000256" key="4">
    <source>
        <dbReference type="PROSITE-ProRule" id="PRU00473"/>
    </source>
</evidence>
<dbReference type="InterPro" id="IPR050330">
    <property type="entry name" value="Bact_OuterMem_StrucFunc"/>
</dbReference>
<dbReference type="InterPro" id="IPR006665">
    <property type="entry name" value="OmpA-like"/>
</dbReference>
<evidence type="ECO:0000256" key="3">
    <source>
        <dbReference type="ARBA" id="ARBA00023237"/>
    </source>
</evidence>
<dbReference type="RefSeq" id="WP_009206186.1">
    <property type="nucleotide sequence ID" value="NC_022357.1"/>
</dbReference>
<dbReference type="Pfam" id="PF00691">
    <property type="entry name" value="OmpA"/>
    <property type="match status" value="1"/>
</dbReference>
<dbReference type="EMBL" id="AP013066">
    <property type="protein sequence ID" value="BAN34864.1"/>
    <property type="molecule type" value="Genomic_DNA"/>
</dbReference>
<keyword evidence="5" id="KW-0732">Signal</keyword>
<dbReference type="STRING" id="1163617.SCD_n01025"/>
<dbReference type="PRINTS" id="PR01021">
    <property type="entry name" value="OMPADOMAIN"/>
</dbReference>
<sequence>MKISIVKQLVLSLTLATGISAVSTAYAHDVANAGYLNDTRGNVVKNNYDQCWRTGYWTPAMATAECDPDLVAKKEEPKKEAPKAVVPAPVAGPAAPAVKVTFKAETLFDFDKAVVRAEGKKELDDKVVANMKEHPEVELLLVTGHADRLGSDKYNQKLSERRAVAVKDYLASQGVAADRVKAVGKGESEPNADADTVSKCKGNKKTKKLIECLQPDRRVTVEPEIQVPTK</sequence>
<dbReference type="InterPro" id="IPR006664">
    <property type="entry name" value="OMP_bac"/>
</dbReference>
<dbReference type="AlphaFoldDB" id="S6AJW7"/>